<gene>
    <name evidence="4" type="ORF">CNLFYP112_02039</name>
</gene>
<name>A0A6N2UE48_9FIRM</name>
<keyword evidence="2" id="KW-0378">Hydrolase</keyword>
<keyword evidence="1" id="KW-0479">Metal-binding</keyword>
<feature type="domain" description="HIRAN" evidence="3">
    <location>
        <begin position="5"/>
        <end position="56"/>
    </location>
</feature>
<dbReference type="AlphaFoldDB" id="A0A6N2UE48"/>
<protein>
    <recommendedName>
        <fullName evidence="3">HIRAN domain-containing protein</fullName>
    </recommendedName>
</protein>
<evidence type="ECO:0000259" key="3">
    <source>
        <dbReference type="Pfam" id="PF08797"/>
    </source>
</evidence>
<dbReference type="Pfam" id="PF08797">
    <property type="entry name" value="HIRAN"/>
    <property type="match status" value="1"/>
</dbReference>
<dbReference type="GO" id="GO:0008270">
    <property type="term" value="F:zinc ion binding"/>
    <property type="evidence" value="ECO:0007669"/>
    <property type="project" value="InterPro"/>
</dbReference>
<evidence type="ECO:0000256" key="1">
    <source>
        <dbReference type="ARBA" id="ARBA00022723"/>
    </source>
</evidence>
<evidence type="ECO:0000256" key="2">
    <source>
        <dbReference type="ARBA" id="ARBA00022801"/>
    </source>
</evidence>
<dbReference type="EMBL" id="CACRTG010000016">
    <property type="protein sequence ID" value="VYT15839.1"/>
    <property type="molecule type" value="Genomic_DNA"/>
</dbReference>
<dbReference type="Gene3D" id="3.30.70.2330">
    <property type="match status" value="1"/>
</dbReference>
<evidence type="ECO:0000313" key="4">
    <source>
        <dbReference type="EMBL" id="VYT15839.1"/>
    </source>
</evidence>
<accession>A0A6N2UE48</accession>
<sequence length="122" mass="13453">MKEKYITIVGFNHYYGVVPFKIGKKIKCVKEPNNPYDGEAIKATMKQIGTVGYVANSPYTVATGTKSAGGIAHKVKKKFTVEVMFITSSKVICKVVDGFKEKKGLELSEKEARTPEDCELAK</sequence>
<dbReference type="GO" id="GO:0003676">
    <property type="term" value="F:nucleic acid binding"/>
    <property type="evidence" value="ECO:0007669"/>
    <property type="project" value="InterPro"/>
</dbReference>
<dbReference type="GO" id="GO:0016818">
    <property type="term" value="F:hydrolase activity, acting on acid anhydrides, in phosphorus-containing anhydrides"/>
    <property type="evidence" value="ECO:0007669"/>
    <property type="project" value="InterPro"/>
</dbReference>
<organism evidence="4">
    <name type="scientific">[Clostridium] nexile</name>
    <dbReference type="NCBI Taxonomy" id="29361"/>
    <lineage>
        <taxon>Bacteria</taxon>
        <taxon>Bacillati</taxon>
        <taxon>Bacillota</taxon>
        <taxon>Clostridia</taxon>
        <taxon>Lachnospirales</taxon>
        <taxon>Lachnospiraceae</taxon>
        <taxon>Tyzzerella</taxon>
    </lineage>
</organism>
<proteinExistence type="predicted"/>
<reference evidence="4" key="1">
    <citation type="submission" date="2019-11" db="EMBL/GenBank/DDBJ databases">
        <authorList>
            <person name="Feng L."/>
        </authorList>
    </citation>
    <scope>NUCLEOTIDE SEQUENCE</scope>
    <source>
        <strain evidence="4">CnexileLFYP112</strain>
    </source>
</reference>
<dbReference type="InterPro" id="IPR014905">
    <property type="entry name" value="HIRAN"/>
</dbReference>